<dbReference type="EMBL" id="JACHHH010000004">
    <property type="protein sequence ID" value="MBB6040968.1"/>
    <property type="molecule type" value="Genomic_DNA"/>
</dbReference>
<keyword evidence="5 10" id="KW-0328">Glycosyltransferase</keyword>
<dbReference type="GO" id="GO:0004134">
    <property type="term" value="F:4-alpha-glucanotransferase activity"/>
    <property type="evidence" value="ECO:0007669"/>
    <property type="project" value="UniProtKB-EC"/>
</dbReference>
<evidence type="ECO:0000313" key="11">
    <source>
        <dbReference type="EMBL" id="MBB6040968.1"/>
    </source>
</evidence>
<evidence type="ECO:0000313" key="12">
    <source>
        <dbReference type="Proteomes" id="UP000522163"/>
    </source>
</evidence>
<dbReference type="SUPFAM" id="SSF51445">
    <property type="entry name" value="(Trans)glycosidases"/>
    <property type="match status" value="1"/>
</dbReference>
<dbReference type="Gene3D" id="3.20.20.80">
    <property type="entry name" value="Glycosidases"/>
    <property type="match status" value="1"/>
</dbReference>
<dbReference type="InterPro" id="IPR017853">
    <property type="entry name" value="GH"/>
</dbReference>
<evidence type="ECO:0000256" key="1">
    <source>
        <dbReference type="ARBA" id="ARBA00000439"/>
    </source>
</evidence>
<evidence type="ECO:0000256" key="10">
    <source>
        <dbReference type="RuleBase" id="RU361207"/>
    </source>
</evidence>
<dbReference type="AlphaFoldDB" id="A0A7W9W1Z6"/>
<evidence type="ECO:0000256" key="2">
    <source>
        <dbReference type="ARBA" id="ARBA00005684"/>
    </source>
</evidence>
<dbReference type="NCBIfam" id="TIGR00217">
    <property type="entry name" value="malQ"/>
    <property type="match status" value="1"/>
</dbReference>
<reference evidence="11 12" key="1">
    <citation type="submission" date="2020-08" db="EMBL/GenBank/DDBJ databases">
        <title>Genomic Encyclopedia of Type Strains, Phase IV (KMG-IV): sequencing the most valuable type-strain genomes for metagenomic binning, comparative biology and taxonomic classification.</title>
        <authorList>
            <person name="Goeker M."/>
        </authorList>
    </citation>
    <scope>NUCLEOTIDE SEQUENCE [LARGE SCALE GENOMIC DNA]</scope>
    <source>
        <strain evidence="11 12">DSM 17245</strain>
    </source>
</reference>
<evidence type="ECO:0000256" key="5">
    <source>
        <dbReference type="ARBA" id="ARBA00022676"/>
    </source>
</evidence>
<evidence type="ECO:0000256" key="7">
    <source>
        <dbReference type="ARBA" id="ARBA00023277"/>
    </source>
</evidence>
<dbReference type="Proteomes" id="UP000522163">
    <property type="component" value="Unassembled WGS sequence"/>
</dbReference>
<evidence type="ECO:0000256" key="8">
    <source>
        <dbReference type="ARBA" id="ARBA00031423"/>
    </source>
</evidence>
<keyword evidence="6 10" id="KW-0808">Transferase</keyword>
<dbReference type="RefSeq" id="WP_183683439.1">
    <property type="nucleotide sequence ID" value="NZ_JACHHH010000004.1"/>
</dbReference>
<proteinExistence type="inferred from homology"/>
<evidence type="ECO:0000256" key="3">
    <source>
        <dbReference type="ARBA" id="ARBA00012560"/>
    </source>
</evidence>
<accession>A0A7W9W1Z6</accession>
<dbReference type="NCBIfam" id="NF011080">
    <property type="entry name" value="PRK14508.1-3"/>
    <property type="match status" value="1"/>
</dbReference>
<dbReference type="Pfam" id="PF02446">
    <property type="entry name" value="Glyco_hydro_77"/>
    <property type="match status" value="1"/>
</dbReference>
<comment type="caution">
    <text evidence="11">The sequence shown here is derived from an EMBL/GenBank/DDBJ whole genome shotgun (WGS) entry which is preliminary data.</text>
</comment>
<organism evidence="11 12">
    <name type="scientific">Oribacterium sinus</name>
    <dbReference type="NCBI Taxonomy" id="237576"/>
    <lineage>
        <taxon>Bacteria</taxon>
        <taxon>Bacillati</taxon>
        <taxon>Bacillota</taxon>
        <taxon>Clostridia</taxon>
        <taxon>Lachnospirales</taxon>
        <taxon>Lachnospiraceae</taxon>
        <taxon>Oribacterium</taxon>
    </lineage>
</organism>
<dbReference type="InterPro" id="IPR003385">
    <property type="entry name" value="Glyco_hydro_77"/>
</dbReference>
<dbReference type="PANTHER" id="PTHR32438">
    <property type="entry name" value="4-ALPHA-GLUCANOTRANSFERASE DPE1, CHLOROPLASTIC/AMYLOPLASTIC"/>
    <property type="match status" value="1"/>
</dbReference>
<comment type="catalytic activity">
    <reaction evidence="1 10">
        <text>Transfers a segment of a (1-&gt;4)-alpha-D-glucan to a new position in an acceptor, which may be glucose or a (1-&gt;4)-alpha-D-glucan.</text>
        <dbReference type="EC" id="2.4.1.25"/>
    </reaction>
</comment>
<sequence>MKKREAGVLLPLFSLPGEEGIGTMGKEARAFIDFLAETGNRVWQILPMGPTGYGDSPYQSFSAFAGNPYFIDLETLKEEGLLEEADLEKERFKESKEKISYGLLYELKHKILRKAYENWLSKGGNLSVLLDGRSKENFDYCLFMALKDFFNGIPWLSFEKPYRDKDQATIEKFLEEHKQEVGYYAFLQMQYDKQWQALLAYAHEKDILIFGDIPIYCAMDSADAWGNRALFQFDETGYPSSVAGVPPDAFSETGQLWGNPLYDWEKHKAEDYAWWCKRMEYCLNQFDLLRVDHFRGFESYYAVEYGAETAMVGEWREGPGFGLFQAIQKHFQKEELPIIAEDLGVITKEVEELIAKTGFPGMKILQFAFSDFENVYLPHMLQDSNSVYYTGTHDNDTLRNWFETLSDWERGNVYHYLSRSQNDWNAMTELLIKTALSSISSLCIIPAGDYLECGAEGRINAPGTAEGNWQWRLPEKAFSEEKKALISDLLRTYGRFHSPAPQK</sequence>
<dbReference type="GeneID" id="85014493"/>
<evidence type="ECO:0000256" key="9">
    <source>
        <dbReference type="ARBA" id="ARBA00031501"/>
    </source>
</evidence>
<protein>
    <recommendedName>
        <fullName evidence="4 10">4-alpha-glucanotransferase</fullName>
        <ecNumber evidence="3 10">2.4.1.25</ecNumber>
    </recommendedName>
    <alternativeName>
        <fullName evidence="8 10">Amylomaltase</fullName>
    </alternativeName>
    <alternativeName>
        <fullName evidence="9 10">Disproportionating enzyme</fullName>
    </alternativeName>
</protein>
<dbReference type="PANTHER" id="PTHR32438:SF5">
    <property type="entry name" value="4-ALPHA-GLUCANOTRANSFERASE DPE1, CHLOROPLASTIC_AMYLOPLASTIC"/>
    <property type="match status" value="1"/>
</dbReference>
<evidence type="ECO:0000256" key="6">
    <source>
        <dbReference type="ARBA" id="ARBA00022679"/>
    </source>
</evidence>
<keyword evidence="7 10" id="KW-0119">Carbohydrate metabolism</keyword>
<dbReference type="EC" id="2.4.1.25" evidence="3 10"/>
<dbReference type="GO" id="GO:0005975">
    <property type="term" value="P:carbohydrate metabolic process"/>
    <property type="evidence" value="ECO:0007669"/>
    <property type="project" value="InterPro"/>
</dbReference>
<evidence type="ECO:0000256" key="4">
    <source>
        <dbReference type="ARBA" id="ARBA00020295"/>
    </source>
</evidence>
<gene>
    <name evidence="11" type="ORF">HNQ46_000940</name>
</gene>
<comment type="similarity">
    <text evidence="2 10">Belongs to the disproportionating enzyme family.</text>
</comment>
<name>A0A7W9W1Z6_9FIRM</name>